<dbReference type="Gene3D" id="1.20.1720.10">
    <property type="entry name" value="Multidrug resistance protein D"/>
    <property type="match status" value="1"/>
</dbReference>
<feature type="domain" description="Major facilitator superfamily (MFS) profile" evidence="7">
    <location>
        <begin position="10"/>
        <end position="112"/>
    </location>
</feature>
<protein>
    <submittedName>
        <fullName evidence="8">Efflux pump antibiotic resistance protein</fullName>
    </submittedName>
</protein>
<comment type="subcellular location">
    <subcellularLocation>
        <location evidence="1">Membrane</location>
        <topology evidence="1">Multi-pass membrane protein</topology>
    </subcellularLocation>
</comment>
<evidence type="ECO:0000313" key="8">
    <source>
        <dbReference type="EMBL" id="GAO29099.1"/>
    </source>
</evidence>
<feature type="transmembrane region" description="Helical" evidence="6">
    <location>
        <begin position="43"/>
        <end position="64"/>
    </location>
</feature>
<evidence type="ECO:0000256" key="3">
    <source>
        <dbReference type="ARBA" id="ARBA00022692"/>
    </source>
</evidence>
<accession>A0A0E9LV21</accession>
<keyword evidence="5 6" id="KW-0472">Membrane</keyword>
<dbReference type="EMBL" id="BAZW01000006">
    <property type="protein sequence ID" value="GAO29099.1"/>
    <property type="molecule type" value="Genomic_DNA"/>
</dbReference>
<dbReference type="GO" id="GO:0022857">
    <property type="term" value="F:transmembrane transporter activity"/>
    <property type="evidence" value="ECO:0007669"/>
    <property type="project" value="InterPro"/>
</dbReference>
<keyword evidence="4 6" id="KW-1133">Transmembrane helix</keyword>
<evidence type="ECO:0000259" key="7">
    <source>
        <dbReference type="PROSITE" id="PS50850"/>
    </source>
</evidence>
<dbReference type="PROSITE" id="PS50850">
    <property type="entry name" value="MFS"/>
    <property type="match status" value="1"/>
</dbReference>
<sequence>MKWNRQQKSILSTVVLTSFLNPFLISSVNIALPAIEQAFSMNAVLLSWIITTYLLSSAILLLPMGRWADLTGIKKIFRIGLFIFSLTTLACGFAPSGYFLLLFACYRGLEGP</sequence>
<keyword evidence="9" id="KW-1185">Reference proteome</keyword>
<proteinExistence type="predicted"/>
<keyword evidence="3 6" id="KW-0812">Transmembrane</keyword>
<evidence type="ECO:0000256" key="5">
    <source>
        <dbReference type="ARBA" id="ARBA00023136"/>
    </source>
</evidence>
<dbReference type="STRING" id="1236989.JCM15548_11256"/>
<evidence type="ECO:0000256" key="6">
    <source>
        <dbReference type="SAM" id="Phobius"/>
    </source>
</evidence>
<gene>
    <name evidence="8" type="ORF">JCM15548_11256</name>
</gene>
<dbReference type="PANTHER" id="PTHR42718:SF9">
    <property type="entry name" value="MAJOR FACILITATOR SUPERFAMILY MULTIDRUG TRANSPORTER MFSC"/>
    <property type="match status" value="1"/>
</dbReference>
<dbReference type="InterPro" id="IPR011701">
    <property type="entry name" value="MFS"/>
</dbReference>
<dbReference type="PANTHER" id="PTHR42718">
    <property type="entry name" value="MAJOR FACILITATOR SUPERFAMILY MULTIDRUG TRANSPORTER MFSC"/>
    <property type="match status" value="1"/>
</dbReference>
<dbReference type="InterPro" id="IPR020846">
    <property type="entry name" value="MFS_dom"/>
</dbReference>
<dbReference type="Proteomes" id="UP000032900">
    <property type="component" value="Unassembled WGS sequence"/>
</dbReference>
<dbReference type="GO" id="GO:0016020">
    <property type="term" value="C:membrane"/>
    <property type="evidence" value="ECO:0007669"/>
    <property type="project" value="UniProtKB-SubCell"/>
</dbReference>
<evidence type="ECO:0000256" key="1">
    <source>
        <dbReference type="ARBA" id="ARBA00004141"/>
    </source>
</evidence>
<evidence type="ECO:0000256" key="2">
    <source>
        <dbReference type="ARBA" id="ARBA00022448"/>
    </source>
</evidence>
<keyword evidence="2" id="KW-0813">Transport</keyword>
<dbReference type="AlphaFoldDB" id="A0A0E9LV21"/>
<name>A0A0E9LV21_9BACT</name>
<feature type="transmembrane region" description="Helical" evidence="6">
    <location>
        <begin position="76"/>
        <end position="109"/>
    </location>
</feature>
<dbReference type="SUPFAM" id="SSF103473">
    <property type="entry name" value="MFS general substrate transporter"/>
    <property type="match status" value="1"/>
</dbReference>
<dbReference type="Pfam" id="PF07690">
    <property type="entry name" value="MFS_1"/>
    <property type="match status" value="1"/>
</dbReference>
<evidence type="ECO:0000256" key="4">
    <source>
        <dbReference type="ARBA" id="ARBA00022989"/>
    </source>
</evidence>
<reference evidence="8 9" key="1">
    <citation type="journal article" date="2015" name="Microbes Environ.">
        <title>Distribution and evolution of nitrogen fixation genes in the phylum bacteroidetes.</title>
        <authorList>
            <person name="Inoue J."/>
            <person name="Oshima K."/>
            <person name="Suda W."/>
            <person name="Sakamoto M."/>
            <person name="Iino T."/>
            <person name="Noda S."/>
            <person name="Hongoh Y."/>
            <person name="Hattori M."/>
            <person name="Ohkuma M."/>
        </authorList>
    </citation>
    <scope>NUCLEOTIDE SEQUENCE [LARGE SCALE GENOMIC DNA]</scope>
    <source>
        <strain evidence="8">JCM 15548</strain>
    </source>
</reference>
<comment type="caution">
    <text evidence="8">The sequence shown here is derived from an EMBL/GenBank/DDBJ whole genome shotgun (WGS) entry which is preliminary data.</text>
</comment>
<organism evidence="8 9">
    <name type="scientific">Geofilum rubicundum JCM 15548</name>
    <dbReference type="NCBI Taxonomy" id="1236989"/>
    <lineage>
        <taxon>Bacteria</taxon>
        <taxon>Pseudomonadati</taxon>
        <taxon>Bacteroidota</taxon>
        <taxon>Bacteroidia</taxon>
        <taxon>Marinilabiliales</taxon>
        <taxon>Marinilabiliaceae</taxon>
        <taxon>Geofilum</taxon>
    </lineage>
</organism>
<dbReference type="InterPro" id="IPR036259">
    <property type="entry name" value="MFS_trans_sf"/>
</dbReference>
<evidence type="ECO:0000313" key="9">
    <source>
        <dbReference type="Proteomes" id="UP000032900"/>
    </source>
</evidence>